<dbReference type="RefSeq" id="WP_135549603.1">
    <property type="nucleotide sequence ID" value="NZ_SPQQ01000007.1"/>
</dbReference>
<dbReference type="AlphaFoldDB" id="A0A4Z0R0G9"/>
<reference evidence="1 2" key="1">
    <citation type="submission" date="2019-03" db="EMBL/GenBank/DDBJ databases">
        <title>Draft Genome Sequence of Desulfosporosinus fructosivorans Strain 63.6F, Isolated from Marine Sediment in the Baltic Sea.</title>
        <authorList>
            <person name="Hausmann B."/>
            <person name="Vandieken V."/>
            <person name="Pjevac P."/>
            <person name="Schreck K."/>
            <person name="Herbold C.W."/>
            <person name="Loy A."/>
        </authorList>
    </citation>
    <scope>NUCLEOTIDE SEQUENCE [LARGE SCALE GENOMIC DNA]</scope>
    <source>
        <strain evidence="1 2">63.6F</strain>
    </source>
</reference>
<evidence type="ECO:0000313" key="2">
    <source>
        <dbReference type="Proteomes" id="UP000298460"/>
    </source>
</evidence>
<name>A0A4Z0R0G9_9FIRM</name>
<dbReference type="Proteomes" id="UP000298460">
    <property type="component" value="Unassembled WGS sequence"/>
</dbReference>
<comment type="caution">
    <text evidence="1">The sequence shown here is derived from an EMBL/GenBank/DDBJ whole genome shotgun (WGS) entry which is preliminary data.</text>
</comment>
<dbReference type="OrthoDB" id="9811390at2"/>
<evidence type="ECO:0000313" key="1">
    <source>
        <dbReference type="EMBL" id="TGE36532.1"/>
    </source>
</evidence>
<dbReference type="NCBIfam" id="NF046065">
    <property type="entry name" value="MtxRegRemB"/>
    <property type="match status" value="1"/>
</dbReference>
<gene>
    <name evidence="1" type="ORF">E4K67_18965</name>
</gene>
<dbReference type="InterPro" id="IPR007169">
    <property type="entry name" value="RemA-like"/>
</dbReference>
<organism evidence="1 2">
    <name type="scientific">Desulfosporosinus fructosivorans</name>
    <dbReference type="NCBI Taxonomy" id="2018669"/>
    <lineage>
        <taxon>Bacteria</taxon>
        <taxon>Bacillati</taxon>
        <taxon>Bacillota</taxon>
        <taxon>Clostridia</taxon>
        <taxon>Eubacteriales</taxon>
        <taxon>Desulfitobacteriaceae</taxon>
        <taxon>Desulfosporosinus</taxon>
    </lineage>
</organism>
<keyword evidence="2" id="KW-1185">Reference proteome</keyword>
<accession>A0A4Z0R0G9</accession>
<sequence length="86" mass="9774">MYIHLGGDVLINKNKIVAIIDLETVTEGKINEQFLKKIKNNKNINYISESGKEKTLIITLKEHYLSPISSTTLFKRGDLRDTAELV</sequence>
<proteinExistence type="predicted"/>
<dbReference type="EMBL" id="SPQQ01000007">
    <property type="protein sequence ID" value="TGE36532.1"/>
    <property type="molecule type" value="Genomic_DNA"/>
</dbReference>
<protein>
    <submittedName>
        <fullName evidence="1">DUF370 domain-containing protein</fullName>
    </submittedName>
</protein>
<dbReference type="Pfam" id="PF04025">
    <property type="entry name" value="RemA-like"/>
    <property type="match status" value="1"/>
</dbReference>